<organism evidence="1 2">
    <name type="scientific">Hypoxylon rubiginosum</name>
    <dbReference type="NCBI Taxonomy" id="110542"/>
    <lineage>
        <taxon>Eukaryota</taxon>
        <taxon>Fungi</taxon>
        <taxon>Dikarya</taxon>
        <taxon>Ascomycota</taxon>
        <taxon>Pezizomycotina</taxon>
        <taxon>Sordariomycetes</taxon>
        <taxon>Xylariomycetidae</taxon>
        <taxon>Xylariales</taxon>
        <taxon>Hypoxylaceae</taxon>
        <taxon>Hypoxylon</taxon>
    </lineage>
</organism>
<keyword evidence="2" id="KW-1185">Reference proteome</keyword>
<accession>A0ACB9Z591</accession>
<dbReference type="EMBL" id="MU393456">
    <property type="protein sequence ID" value="KAI4866599.1"/>
    <property type="molecule type" value="Genomic_DNA"/>
</dbReference>
<protein>
    <submittedName>
        <fullName evidence="1">Uncharacterized protein</fullName>
    </submittedName>
</protein>
<dbReference type="Proteomes" id="UP001497700">
    <property type="component" value="Unassembled WGS sequence"/>
</dbReference>
<name>A0ACB9Z591_9PEZI</name>
<evidence type="ECO:0000313" key="1">
    <source>
        <dbReference type="EMBL" id="KAI4866599.1"/>
    </source>
</evidence>
<gene>
    <name evidence="1" type="ORF">F4820DRAFT_242451</name>
</gene>
<reference evidence="1 2" key="1">
    <citation type="journal article" date="2022" name="New Phytol.">
        <title>Ecological generalism drives hyperdiversity of secondary metabolite gene clusters in xylarialean endophytes.</title>
        <authorList>
            <person name="Franco M.E.E."/>
            <person name="Wisecaver J.H."/>
            <person name="Arnold A.E."/>
            <person name="Ju Y.M."/>
            <person name="Slot J.C."/>
            <person name="Ahrendt S."/>
            <person name="Moore L.P."/>
            <person name="Eastman K.E."/>
            <person name="Scott K."/>
            <person name="Konkel Z."/>
            <person name="Mondo S.J."/>
            <person name="Kuo A."/>
            <person name="Hayes R.D."/>
            <person name="Haridas S."/>
            <person name="Andreopoulos B."/>
            <person name="Riley R."/>
            <person name="LaButti K."/>
            <person name="Pangilinan J."/>
            <person name="Lipzen A."/>
            <person name="Amirebrahimi M."/>
            <person name="Yan J."/>
            <person name="Adam C."/>
            <person name="Keymanesh K."/>
            <person name="Ng V."/>
            <person name="Louie K."/>
            <person name="Northen T."/>
            <person name="Drula E."/>
            <person name="Henrissat B."/>
            <person name="Hsieh H.M."/>
            <person name="Youens-Clark K."/>
            <person name="Lutzoni F."/>
            <person name="Miadlikowska J."/>
            <person name="Eastwood D.C."/>
            <person name="Hamelin R.C."/>
            <person name="Grigoriev I.V."/>
            <person name="U'Ren J.M."/>
        </authorList>
    </citation>
    <scope>NUCLEOTIDE SEQUENCE [LARGE SCALE GENOMIC DNA]</scope>
    <source>
        <strain evidence="1 2">CBS 119005</strain>
    </source>
</reference>
<comment type="caution">
    <text evidence="1">The sequence shown here is derived from an EMBL/GenBank/DDBJ whole genome shotgun (WGS) entry which is preliminary data.</text>
</comment>
<evidence type="ECO:0000313" key="2">
    <source>
        <dbReference type="Proteomes" id="UP001497700"/>
    </source>
</evidence>
<proteinExistence type="predicted"/>
<sequence>MTRYAQASDPRDYLFARMALSDNELEHLCRPNYDISAEEVWRTFFQEYVRQKRDLYIICLAGAKLSEYRHLPSWLPNWSEVTSAYPLCNFHQVNRPEWPHFDAAKGTKPDVSFTPSGHHLSCIGLEIDEVDGIGDSQSTTSNNAYITPEDACQALVRTTLADTNRWGEPSKSPEAFELIFAAVCNRFRSEMDWPPSPNFEARWSVMKKLNLGGTPLEDLIELRRKTAIHGMWAVERHISRAFKYSYSHAMFMRELFTTLRGFLGLGPGTAGSKDKIVILKGCRVPVIMRQRGQYWELVGECYVDGIMYGEALDNKLGDDQEPAWKTFNII</sequence>